<evidence type="ECO:0000313" key="4">
    <source>
        <dbReference type="EnsemblMetazoa" id="CapteP193690"/>
    </source>
</evidence>
<reference evidence="3 5" key="2">
    <citation type="journal article" date="2013" name="Nature">
        <title>Insights into bilaterian evolution from three spiralian genomes.</title>
        <authorList>
            <person name="Simakov O."/>
            <person name="Marletaz F."/>
            <person name="Cho S.J."/>
            <person name="Edsinger-Gonzales E."/>
            <person name="Havlak P."/>
            <person name="Hellsten U."/>
            <person name="Kuo D.H."/>
            <person name="Larsson T."/>
            <person name="Lv J."/>
            <person name="Arendt D."/>
            <person name="Savage R."/>
            <person name="Osoegawa K."/>
            <person name="de Jong P."/>
            <person name="Grimwood J."/>
            <person name="Chapman J.A."/>
            <person name="Shapiro H."/>
            <person name="Aerts A."/>
            <person name="Otillar R.P."/>
            <person name="Terry A.Y."/>
            <person name="Boore J.L."/>
            <person name="Grigoriev I.V."/>
            <person name="Lindberg D.R."/>
            <person name="Seaver E.C."/>
            <person name="Weisblat D.A."/>
            <person name="Putnam N.H."/>
            <person name="Rokhsar D.S."/>
        </authorList>
    </citation>
    <scope>NUCLEOTIDE SEQUENCE</scope>
    <source>
        <strain evidence="3 5">I ESC-2004</strain>
    </source>
</reference>
<feature type="region of interest" description="Disordered" evidence="1">
    <location>
        <begin position="1"/>
        <end position="29"/>
    </location>
</feature>
<evidence type="ECO:0000256" key="1">
    <source>
        <dbReference type="SAM" id="MobiDB-lite"/>
    </source>
</evidence>
<dbReference type="EnsemblMetazoa" id="CapteT193690">
    <property type="protein sequence ID" value="CapteP193690"/>
    <property type="gene ID" value="CapteG193690"/>
</dbReference>
<keyword evidence="5" id="KW-1185">Reference proteome</keyword>
<feature type="transmembrane region" description="Helical" evidence="2">
    <location>
        <begin position="190"/>
        <end position="210"/>
    </location>
</feature>
<evidence type="ECO:0008006" key="6">
    <source>
        <dbReference type="Google" id="ProtNLM"/>
    </source>
</evidence>
<keyword evidence="2" id="KW-0472">Membrane</keyword>
<evidence type="ECO:0000313" key="5">
    <source>
        <dbReference type="Proteomes" id="UP000014760"/>
    </source>
</evidence>
<protein>
    <recommendedName>
        <fullName evidence="6">Reverse transcriptase domain-containing protein</fullName>
    </recommendedName>
</protein>
<accession>R7T8D8</accession>
<reference evidence="4" key="3">
    <citation type="submission" date="2015-06" db="UniProtKB">
        <authorList>
            <consortium name="EnsemblMetazoa"/>
        </authorList>
    </citation>
    <scope>IDENTIFICATION</scope>
</reference>
<organism evidence="3">
    <name type="scientific">Capitella teleta</name>
    <name type="common">Polychaete worm</name>
    <dbReference type="NCBI Taxonomy" id="283909"/>
    <lineage>
        <taxon>Eukaryota</taxon>
        <taxon>Metazoa</taxon>
        <taxon>Spiralia</taxon>
        <taxon>Lophotrochozoa</taxon>
        <taxon>Annelida</taxon>
        <taxon>Polychaeta</taxon>
        <taxon>Sedentaria</taxon>
        <taxon>Scolecida</taxon>
        <taxon>Capitellidae</taxon>
        <taxon>Capitella</taxon>
    </lineage>
</organism>
<feature type="transmembrane region" description="Helical" evidence="2">
    <location>
        <begin position="149"/>
        <end position="170"/>
    </location>
</feature>
<gene>
    <name evidence="3" type="ORF">CAPTEDRAFT_193690</name>
</gene>
<dbReference type="Proteomes" id="UP000014760">
    <property type="component" value="Unassembled WGS sequence"/>
</dbReference>
<dbReference type="EMBL" id="KB311229">
    <property type="protein sequence ID" value="ELT89698.1"/>
    <property type="molecule type" value="Genomic_DNA"/>
</dbReference>
<dbReference type="AlphaFoldDB" id="R7T8D8"/>
<proteinExistence type="predicted"/>
<dbReference type="HOGENOM" id="CLU_1042971_0_0_1"/>
<evidence type="ECO:0000313" key="3">
    <source>
        <dbReference type="EMBL" id="ELT89698.1"/>
    </source>
</evidence>
<keyword evidence="2" id="KW-1133">Transmembrane helix</keyword>
<evidence type="ECO:0000256" key="2">
    <source>
        <dbReference type="SAM" id="Phobius"/>
    </source>
</evidence>
<feature type="region of interest" description="Disordered" evidence="1">
    <location>
        <begin position="241"/>
        <end position="267"/>
    </location>
</feature>
<dbReference type="OrthoDB" id="7457576at2759"/>
<sequence length="267" mass="30511">MKSLNKDFGNLRQHSEETQHATSRKRKQENTLAEQLFARVNQFCASNGERRAIARVKTNRLHERKLIILRRTVWIHKRTLHGAPTPPTPQKWSASLDVSNSIAVAYLDFQKAFNTVPHQSLLHKLLKYTLKETISNGLKASSAPEASHLLVFAPFFAFAICVQIVVLLLVRPLGADMQNYIHAFQVTTTYIFNDSSAAFITFYRIFTYALDILRKTQPNLVPVWLPRKQVPDPTMLGFADARKGQHKRSQKDNGSSCPLFKPHQEDY</sequence>
<dbReference type="EMBL" id="AMQN01003221">
    <property type="status" value="NOT_ANNOTATED_CDS"/>
    <property type="molecule type" value="Genomic_DNA"/>
</dbReference>
<reference evidence="5" key="1">
    <citation type="submission" date="2012-12" db="EMBL/GenBank/DDBJ databases">
        <authorList>
            <person name="Hellsten U."/>
            <person name="Grimwood J."/>
            <person name="Chapman J.A."/>
            <person name="Shapiro H."/>
            <person name="Aerts A."/>
            <person name="Otillar R.P."/>
            <person name="Terry A.Y."/>
            <person name="Boore J.L."/>
            <person name="Simakov O."/>
            <person name="Marletaz F."/>
            <person name="Cho S.-J."/>
            <person name="Edsinger-Gonzales E."/>
            <person name="Havlak P."/>
            <person name="Kuo D.-H."/>
            <person name="Larsson T."/>
            <person name="Lv J."/>
            <person name="Arendt D."/>
            <person name="Savage R."/>
            <person name="Osoegawa K."/>
            <person name="de Jong P."/>
            <person name="Lindberg D.R."/>
            <person name="Seaver E.C."/>
            <person name="Weisblat D.A."/>
            <person name="Putnam N.H."/>
            <person name="Grigoriev I.V."/>
            <person name="Rokhsar D.S."/>
        </authorList>
    </citation>
    <scope>NUCLEOTIDE SEQUENCE</scope>
    <source>
        <strain evidence="5">I ESC-2004</strain>
    </source>
</reference>
<keyword evidence="2" id="KW-0812">Transmembrane</keyword>
<name>R7T8D8_CAPTE</name>